<evidence type="ECO:0000313" key="2">
    <source>
        <dbReference type="Proteomes" id="UP000306319"/>
    </source>
</evidence>
<sequence length="256" mass="29165">MNYTVLDKDTITNRILPHLPVAKRGFVSKACIIEIINAILYKLKVGCQWEHLPVEHLFSETVLKHGAVYHHYRKWCKGGHWKERFINLLRENRVSVDLSLTHTNGSHTPCTRGGELAAYQAPKKRKTTNAIYFTDRHGLPLAISEPMEGNHNDVFEIEKSMTVIFSTITSAGISVDGIFNNADAGFDCADFRRVYNAHGVIANVAENPKYDHEDADSCFEEEMYKERYVIEKSNAWMDSFRTLLLCHDTTASSWKG</sequence>
<keyword evidence="2" id="KW-1185">Reference proteome</keyword>
<organism evidence="1 2">
    <name type="scientific">Lepagella muris</name>
    <dbReference type="NCBI Taxonomy" id="3032870"/>
    <lineage>
        <taxon>Bacteria</taxon>
        <taxon>Pseudomonadati</taxon>
        <taxon>Bacteroidota</taxon>
        <taxon>Bacteroidia</taxon>
        <taxon>Bacteroidales</taxon>
        <taxon>Muribaculaceae</taxon>
        <taxon>Lepagella</taxon>
    </lineage>
</organism>
<dbReference type="EMBL" id="SRYB01000011">
    <property type="protein sequence ID" value="TGY78765.1"/>
    <property type="molecule type" value="Genomic_DNA"/>
</dbReference>
<reference evidence="1" key="1">
    <citation type="submission" date="2019-04" db="EMBL/GenBank/DDBJ databases">
        <title>Microbes associate with the intestines of laboratory mice.</title>
        <authorList>
            <person name="Navarre W."/>
            <person name="Wong E."/>
            <person name="Huang K."/>
            <person name="Tropini C."/>
            <person name="Ng K."/>
            <person name="Yu B."/>
        </authorList>
    </citation>
    <scope>NUCLEOTIDE SEQUENCE</scope>
    <source>
        <strain evidence="1">NM04_E33</strain>
    </source>
</reference>
<gene>
    <name evidence="1" type="ORF">E5331_09335</name>
</gene>
<accession>A0AC61RFS7</accession>
<proteinExistence type="predicted"/>
<evidence type="ECO:0000313" key="1">
    <source>
        <dbReference type="EMBL" id="TGY78765.1"/>
    </source>
</evidence>
<name>A0AC61RFS7_9BACT</name>
<comment type="caution">
    <text evidence="1">The sequence shown here is derived from an EMBL/GenBank/DDBJ whole genome shotgun (WGS) entry which is preliminary data.</text>
</comment>
<protein>
    <submittedName>
        <fullName evidence="1">Transposase</fullName>
    </submittedName>
</protein>
<dbReference type="Proteomes" id="UP000306319">
    <property type="component" value="Unassembled WGS sequence"/>
</dbReference>